<dbReference type="KEGG" id="cob:COB47_0750"/>
<name>D9TJ80_CALOO</name>
<evidence type="ECO:0000313" key="2">
    <source>
        <dbReference type="Proteomes" id="UP000000347"/>
    </source>
</evidence>
<dbReference type="HOGENOM" id="CLU_1233152_0_0_9"/>
<dbReference type="OrthoDB" id="1715880at2"/>
<accession>D9TJ80</accession>
<reference evidence="1 2" key="1">
    <citation type="journal article" date="2010" name="J. Bacteriol.">
        <title>Complete genome sequence of the cellulolytic thermophile Caldicellulosiruptor obsidiansis OB47T.</title>
        <authorList>
            <person name="Elkins J.G."/>
            <person name="Lochner A."/>
            <person name="Hamilton-Brehm S.D."/>
            <person name="Davenport K.W."/>
            <person name="Podar M."/>
            <person name="Brown S.D."/>
            <person name="Land M.L."/>
            <person name="Hauser L.J."/>
            <person name="Klingeman D.M."/>
            <person name="Raman B."/>
            <person name="Goodwin L.A."/>
            <person name="Tapia R."/>
            <person name="Meincke L.J."/>
            <person name="Detter J.C."/>
            <person name="Bruce D.C."/>
            <person name="Han C.S."/>
            <person name="Palumbo A.V."/>
            <person name="Cottingham R.W."/>
            <person name="Keller M."/>
            <person name="Graham D.E."/>
        </authorList>
    </citation>
    <scope>NUCLEOTIDE SEQUENCE [LARGE SCALE GENOMIC DNA]</scope>
    <source>
        <strain evidence="2">ATCC BAA-2073 / strain OB47</strain>
    </source>
</reference>
<dbReference type="AlphaFoldDB" id="D9TJ80"/>
<gene>
    <name evidence="1" type="ordered locus">COB47_0750</name>
</gene>
<evidence type="ECO:0008006" key="3">
    <source>
        <dbReference type="Google" id="ProtNLM"/>
    </source>
</evidence>
<organism evidence="1 2">
    <name type="scientific">Caldicellulosiruptor obsidiansis (strain ATCC BAA-2073 / JCM 16842 / OB47)</name>
    <dbReference type="NCBI Taxonomy" id="608506"/>
    <lineage>
        <taxon>Bacteria</taxon>
        <taxon>Bacillati</taxon>
        <taxon>Bacillota</taxon>
        <taxon>Bacillota incertae sedis</taxon>
        <taxon>Caldicellulosiruptorales</taxon>
        <taxon>Caldicellulosiruptoraceae</taxon>
        <taxon>Caldicellulosiruptor</taxon>
    </lineage>
</organism>
<dbReference type="Gene3D" id="2.60.40.10">
    <property type="entry name" value="Immunoglobulins"/>
    <property type="match status" value="1"/>
</dbReference>
<dbReference type="Proteomes" id="UP000000347">
    <property type="component" value="Chromosome"/>
</dbReference>
<dbReference type="STRING" id="608506.COB47_0750"/>
<proteinExistence type="predicted"/>
<dbReference type="SUPFAM" id="SSF81296">
    <property type="entry name" value="E set domains"/>
    <property type="match status" value="1"/>
</dbReference>
<keyword evidence="2" id="KW-1185">Reference proteome</keyword>
<dbReference type="InterPro" id="IPR013783">
    <property type="entry name" value="Ig-like_fold"/>
</dbReference>
<evidence type="ECO:0000313" key="1">
    <source>
        <dbReference type="EMBL" id="ADL42062.1"/>
    </source>
</evidence>
<dbReference type="RefSeq" id="WP_013290065.1">
    <property type="nucleotide sequence ID" value="NC_014392.1"/>
</dbReference>
<dbReference type="InterPro" id="IPR014756">
    <property type="entry name" value="Ig_E-set"/>
</dbReference>
<dbReference type="eggNOG" id="ENOG502Z8DH">
    <property type="taxonomic scope" value="Bacteria"/>
</dbReference>
<sequence>MRYRFECMFGDAEKVFLEIFSEKKGKEYIPMTRDGESFVCELELLPSDAYKYIFVIDDNIRLIDPTAPFVIPTEDGQIFSCIAINANDEILTYDFEPSIFVKNFGFCSKMVEDGEVVYKRAFSKKDNRIYVRIEYSDVLGFHQSSILWYRPDGQFFSQSSGIIWSEEKKEDGIIEWHYVELTDQIPTGKWKIRFFINGLYLLEDYFIITPTTYGIEAGILKTSL</sequence>
<protein>
    <recommendedName>
        <fullName evidence="3">Glycoside hydrolase family 13 domain protein</fullName>
    </recommendedName>
</protein>
<dbReference type="EMBL" id="CP002164">
    <property type="protein sequence ID" value="ADL42062.1"/>
    <property type="molecule type" value="Genomic_DNA"/>
</dbReference>